<evidence type="ECO:0000313" key="1">
    <source>
        <dbReference type="EMBL" id="PFG48050.1"/>
    </source>
</evidence>
<keyword evidence="2" id="KW-1185">Reference proteome</keyword>
<name>A0A2A9FC25_9PSEU</name>
<gene>
    <name evidence="1" type="ORF">ATK36_3124</name>
</gene>
<dbReference type="EMBL" id="PDJK01000002">
    <property type="protein sequence ID" value="PFG48050.1"/>
    <property type="molecule type" value="Genomic_DNA"/>
</dbReference>
<organism evidence="1 2">
    <name type="scientific">Amycolatopsis sulphurea</name>
    <dbReference type="NCBI Taxonomy" id="76022"/>
    <lineage>
        <taxon>Bacteria</taxon>
        <taxon>Bacillati</taxon>
        <taxon>Actinomycetota</taxon>
        <taxon>Actinomycetes</taxon>
        <taxon>Pseudonocardiales</taxon>
        <taxon>Pseudonocardiaceae</taxon>
        <taxon>Amycolatopsis</taxon>
    </lineage>
</organism>
<dbReference type="AlphaFoldDB" id="A0A2A9FC25"/>
<accession>A0A2A9FC25</accession>
<protein>
    <submittedName>
        <fullName evidence="1">Uncharacterized protein</fullName>
    </submittedName>
</protein>
<evidence type="ECO:0000313" key="2">
    <source>
        <dbReference type="Proteomes" id="UP000243542"/>
    </source>
</evidence>
<dbReference type="RefSeq" id="WP_245914759.1">
    <property type="nucleotide sequence ID" value="NZ_JBIAKZ010000002.1"/>
</dbReference>
<dbReference type="Proteomes" id="UP000243542">
    <property type="component" value="Unassembled WGS sequence"/>
</dbReference>
<reference evidence="1 2" key="1">
    <citation type="submission" date="2017-10" db="EMBL/GenBank/DDBJ databases">
        <title>Sequencing the genomes of 1000 actinobacteria strains.</title>
        <authorList>
            <person name="Klenk H.-P."/>
        </authorList>
    </citation>
    <scope>NUCLEOTIDE SEQUENCE [LARGE SCALE GENOMIC DNA]</scope>
    <source>
        <strain evidence="1 2">DSM 46092</strain>
    </source>
</reference>
<comment type="caution">
    <text evidence="1">The sequence shown here is derived from an EMBL/GenBank/DDBJ whole genome shotgun (WGS) entry which is preliminary data.</text>
</comment>
<proteinExistence type="predicted"/>
<sequence>MNLADIAKQYFQLHQEALSQDVSTALGSLESVWQGNASDQASARLQKVRASMLDAHQTFLDNGSTHTTTLYDNLRNQMAQIPAKPDLRMTAFRNAPHARSQIRYLGVCSQLQTPRRGGTVFEDVGFTIATGEARASAPDGFVLEPDEAKQLLEKLKGIRGRQLKMKDAVADLCGITAPSKDPSTLAAHVALVGDGAGKLGAYSYGGGHVDLQLAYLDELIQRIEAALSMTKSSDHQQTDLLSTVSPQEKTT</sequence>